<organism evidence="2 3">
    <name type="scientific">Hydra vulgaris</name>
    <name type="common">Hydra</name>
    <name type="synonym">Hydra attenuata</name>
    <dbReference type="NCBI Taxonomy" id="6087"/>
    <lineage>
        <taxon>Eukaryota</taxon>
        <taxon>Metazoa</taxon>
        <taxon>Cnidaria</taxon>
        <taxon>Hydrozoa</taxon>
        <taxon>Hydroidolina</taxon>
        <taxon>Anthoathecata</taxon>
        <taxon>Aplanulata</taxon>
        <taxon>Hydridae</taxon>
        <taxon>Hydra</taxon>
    </lineage>
</organism>
<dbReference type="Gene3D" id="3.40.50.150">
    <property type="entry name" value="Vaccinia Virus protein VP39"/>
    <property type="match status" value="1"/>
</dbReference>
<gene>
    <name evidence="3" type="primary">LOC101240044</name>
</gene>
<evidence type="ECO:0000259" key="1">
    <source>
        <dbReference type="Pfam" id="PF08241"/>
    </source>
</evidence>
<name>A0ABM4DJ04_HYDVU</name>
<dbReference type="Pfam" id="PF08241">
    <property type="entry name" value="Methyltransf_11"/>
    <property type="match status" value="1"/>
</dbReference>
<accession>A0ABM4DJ04</accession>
<keyword evidence="3" id="KW-0830">Ubiquinone</keyword>
<dbReference type="CDD" id="cd02440">
    <property type="entry name" value="AdoMet_MTases"/>
    <property type="match status" value="1"/>
</dbReference>
<keyword evidence="2" id="KW-1185">Reference proteome</keyword>
<proteinExistence type="predicted"/>
<dbReference type="Proteomes" id="UP001652625">
    <property type="component" value="Chromosome 14"/>
</dbReference>
<dbReference type="SUPFAM" id="SSF53335">
    <property type="entry name" value="S-adenosyl-L-methionine-dependent methyltransferases"/>
    <property type="match status" value="1"/>
</dbReference>
<dbReference type="GeneID" id="101240044"/>
<dbReference type="InterPro" id="IPR050508">
    <property type="entry name" value="Methyltransf_Superfamily"/>
</dbReference>
<sequence>MSLYYNYEEASIGYDQARIADGADFMCALFSGLLKKDLSQISVLDAGCGTGNYGLAFLKNGINQLTMIDASKGMLECAKKKCANYKGKVEFRLSILPVIDFPSAQFDVVTFTQVLHHLDSPTVSCSFHDHPRCTEAISQAYRVLKPGGLLLIDAMFDENFNSIWWGPFCPIAFNNMKALRLNKSNTIALLKKCGFSDVTHISRPGACLADPSVYFKIENVSDPKWRAHFSQYKLIESSGELNFLIDLVEKNILEGTLEVFRSKVFENFFLCGDHSMFVCKKY</sequence>
<dbReference type="RefSeq" id="XP_065674488.1">
    <property type="nucleotide sequence ID" value="XM_065818416.1"/>
</dbReference>
<feature type="domain" description="Methyltransferase type 11" evidence="1">
    <location>
        <begin position="44"/>
        <end position="152"/>
    </location>
</feature>
<dbReference type="PANTHER" id="PTHR42912:SF93">
    <property type="entry name" value="N6-ADENOSINE-METHYLTRANSFERASE TMT1A"/>
    <property type="match status" value="1"/>
</dbReference>
<dbReference type="InterPro" id="IPR029063">
    <property type="entry name" value="SAM-dependent_MTases_sf"/>
</dbReference>
<protein>
    <submittedName>
        <fullName evidence="3">Ubiquinone/menaquinone biosynthesis C-methyltransferase UbiE isoform X2</fullName>
    </submittedName>
</protein>
<evidence type="ECO:0000313" key="2">
    <source>
        <dbReference type="Proteomes" id="UP001652625"/>
    </source>
</evidence>
<reference evidence="3" key="1">
    <citation type="submission" date="2025-08" db="UniProtKB">
        <authorList>
            <consortium name="RefSeq"/>
        </authorList>
    </citation>
    <scope>IDENTIFICATION</scope>
</reference>
<evidence type="ECO:0000313" key="3">
    <source>
        <dbReference type="RefSeq" id="XP_065674488.1"/>
    </source>
</evidence>
<dbReference type="PANTHER" id="PTHR42912">
    <property type="entry name" value="METHYLTRANSFERASE"/>
    <property type="match status" value="1"/>
</dbReference>
<dbReference type="InterPro" id="IPR013216">
    <property type="entry name" value="Methyltransf_11"/>
</dbReference>